<dbReference type="Proteomes" id="UP000008144">
    <property type="component" value="Chromosome 2"/>
</dbReference>
<dbReference type="AlphaFoldDB" id="F6X0E4"/>
<accession>F6X0E4</accession>
<evidence type="ECO:0000313" key="3">
    <source>
        <dbReference type="Proteomes" id="UP000008144"/>
    </source>
</evidence>
<reference evidence="3" key="1">
    <citation type="journal article" date="2002" name="Science">
        <title>The draft genome of Ciona intestinalis: insights into chordate and vertebrate origins.</title>
        <authorList>
            <person name="Dehal P."/>
            <person name="Satou Y."/>
            <person name="Campbell R.K."/>
            <person name="Chapman J."/>
            <person name="Degnan B."/>
            <person name="De Tomaso A."/>
            <person name="Davidson B."/>
            <person name="Di Gregorio A."/>
            <person name="Gelpke M."/>
            <person name="Goodstein D.M."/>
            <person name="Harafuji N."/>
            <person name="Hastings K.E."/>
            <person name="Ho I."/>
            <person name="Hotta K."/>
            <person name="Huang W."/>
            <person name="Kawashima T."/>
            <person name="Lemaire P."/>
            <person name="Martinez D."/>
            <person name="Meinertzhagen I.A."/>
            <person name="Necula S."/>
            <person name="Nonaka M."/>
            <person name="Putnam N."/>
            <person name="Rash S."/>
            <person name="Saiga H."/>
            <person name="Satake M."/>
            <person name="Terry A."/>
            <person name="Yamada L."/>
            <person name="Wang H.G."/>
            <person name="Awazu S."/>
            <person name="Azumi K."/>
            <person name="Boore J."/>
            <person name="Branno M."/>
            <person name="Chin-Bow S."/>
            <person name="DeSantis R."/>
            <person name="Doyle S."/>
            <person name="Francino P."/>
            <person name="Keys D.N."/>
            <person name="Haga S."/>
            <person name="Hayashi H."/>
            <person name="Hino K."/>
            <person name="Imai K.S."/>
            <person name="Inaba K."/>
            <person name="Kano S."/>
            <person name="Kobayashi K."/>
            <person name="Kobayashi M."/>
            <person name="Lee B.I."/>
            <person name="Makabe K.W."/>
            <person name="Manohar C."/>
            <person name="Matassi G."/>
            <person name="Medina M."/>
            <person name="Mochizuki Y."/>
            <person name="Mount S."/>
            <person name="Morishita T."/>
            <person name="Miura S."/>
            <person name="Nakayama A."/>
            <person name="Nishizaka S."/>
            <person name="Nomoto H."/>
            <person name="Ohta F."/>
            <person name="Oishi K."/>
            <person name="Rigoutsos I."/>
            <person name="Sano M."/>
            <person name="Sasaki A."/>
            <person name="Sasakura Y."/>
            <person name="Shoguchi E."/>
            <person name="Shin-i T."/>
            <person name="Spagnuolo A."/>
            <person name="Stainier D."/>
            <person name="Suzuki M.M."/>
            <person name="Tassy O."/>
            <person name="Takatori N."/>
            <person name="Tokuoka M."/>
            <person name="Yagi K."/>
            <person name="Yoshizaki F."/>
            <person name="Wada S."/>
            <person name="Zhang C."/>
            <person name="Hyatt P.D."/>
            <person name="Larimer F."/>
            <person name="Detter C."/>
            <person name="Doggett N."/>
            <person name="Glavina T."/>
            <person name="Hawkins T."/>
            <person name="Richardson P."/>
            <person name="Lucas S."/>
            <person name="Kohara Y."/>
            <person name="Levine M."/>
            <person name="Satoh N."/>
            <person name="Rokhsar D.S."/>
        </authorList>
    </citation>
    <scope>NUCLEOTIDE SEQUENCE [LARGE SCALE GENOMIC DNA]</scope>
</reference>
<proteinExistence type="predicted"/>
<evidence type="ECO:0000313" key="2">
    <source>
        <dbReference type="Ensembl" id="ENSCINP00000017489.3"/>
    </source>
</evidence>
<dbReference type="InParanoid" id="F6X0E4"/>
<dbReference type="Ensembl" id="ENSCINT00000017489.3">
    <property type="protein sequence ID" value="ENSCINP00000017489.3"/>
    <property type="gene ID" value="ENSCING00000008577.3"/>
</dbReference>
<reference evidence="2" key="3">
    <citation type="submission" date="2025-08" db="UniProtKB">
        <authorList>
            <consortium name="Ensembl"/>
        </authorList>
    </citation>
    <scope>IDENTIFICATION</scope>
</reference>
<name>F6X0E4_CIOIN</name>
<feature type="region of interest" description="Disordered" evidence="1">
    <location>
        <begin position="41"/>
        <end position="66"/>
    </location>
</feature>
<organism evidence="2 3">
    <name type="scientific">Ciona intestinalis</name>
    <name type="common">Transparent sea squirt</name>
    <name type="synonym">Ascidia intestinalis</name>
    <dbReference type="NCBI Taxonomy" id="7719"/>
    <lineage>
        <taxon>Eukaryota</taxon>
        <taxon>Metazoa</taxon>
        <taxon>Chordata</taxon>
        <taxon>Tunicata</taxon>
        <taxon>Ascidiacea</taxon>
        <taxon>Phlebobranchia</taxon>
        <taxon>Cionidae</taxon>
        <taxon>Ciona</taxon>
    </lineage>
</organism>
<dbReference type="EMBL" id="EAAA01001468">
    <property type="status" value="NOT_ANNOTATED_CDS"/>
    <property type="molecule type" value="Genomic_DNA"/>
</dbReference>
<keyword evidence="3" id="KW-1185">Reference proteome</keyword>
<protein>
    <submittedName>
        <fullName evidence="2">Uncharacterized protein</fullName>
    </submittedName>
</protein>
<reference evidence="2" key="4">
    <citation type="submission" date="2025-09" db="UniProtKB">
        <authorList>
            <consortium name="Ensembl"/>
        </authorList>
    </citation>
    <scope>IDENTIFICATION</scope>
</reference>
<sequence length="88" mass="10235">MKNRCHVKYHMKVKMNGNAKILEEISEQFKSVNSYVLGPRSKEFKDDHDPVPPVKHGSNSSSLLAHHGNKKLKNIEDVFILRKNKYFQ</sequence>
<reference evidence="2" key="2">
    <citation type="journal article" date="2008" name="Genome Biol.">
        <title>Improved genome assembly and evidence-based global gene model set for the chordate Ciona intestinalis: new insight into intron and operon populations.</title>
        <authorList>
            <person name="Satou Y."/>
            <person name="Mineta K."/>
            <person name="Ogasawara M."/>
            <person name="Sasakura Y."/>
            <person name="Shoguchi E."/>
            <person name="Ueno K."/>
            <person name="Yamada L."/>
            <person name="Matsumoto J."/>
            <person name="Wasserscheid J."/>
            <person name="Dewar K."/>
            <person name="Wiley G.B."/>
            <person name="Macmil S.L."/>
            <person name="Roe B.A."/>
            <person name="Zeller R.W."/>
            <person name="Hastings K.E."/>
            <person name="Lemaire P."/>
            <person name="Lindquist E."/>
            <person name="Endo T."/>
            <person name="Hotta K."/>
            <person name="Inaba K."/>
        </authorList>
    </citation>
    <scope>NUCLEOTIDE SEQUENCE [LARGE SCALE GENOMIC DNA]</scope>
    <source>
        <strain evidence="2">wild type</strain>
    </source>
</reference>
<feature type="compositionally biased region" description="Basic and acidic residues" evidence="1">
    <location>
        <begin position="41"/>
        <end position="50"/>
    </location>
</feature>
<dbReference type="HOGENOM" id="CLU_2474563_0_0_1"/>
<evidence type="ECO:0000256" key="1">
    <source>
        <dbReference type="SAM" id="MobiDB-lite"/>
    </source>
</evidence>